<dbReference type="InterPro" id="IPR007110">
    <property type="entry name" value="Ig-like_dom"/>
</dbReference>
<dbReference type="SMART" id="SM00219">
    <property type="entry name" value="TyrKc"/>
    <property type="match status" value="1"/>
</dbReference>
<evidence type="ECO:0000256" key="6">
    <source>
        <dbReference type="ARBA" id="ARBA00023136"/>
    </source>
</evidence>
<feature type="domain" description="Fibronectin type-III" evidence="14">
    <location>
        <begin position="481"/>
        <end position="578"/>
    </location>
</feature>
<dbReference type="Gene3D" id="1.10.510.10">
    <property type="entry name" value="Transferase(Phosphotransferase) domain 1"/>
    <property type="match status" value="1"/>
</dbReference>
<accession>A0A2B4S1H6</accession>
<keyword evidence="6" id="KW-0472">Membrane</keyword>
<dbReference type="AlphaFoldDB" id="A0A2B4S1H6"/>
<dbReference type="InterPro" id="IPR017441">
    <property type="entry name" value="Protein_kinase_ATP_BS"/>
</dbReference>
<feature type="domain" description="Ig-like" evidence="13">
    <location>
        <begin position="219"/>
        <end position="288"/>
    </location>
</feature>
<evidence type="ECO:0000256" key="4">
    <source>
        <dbReference type="ARBA" id="ARBA00022692"/>
    </source>
</evidence>
<dbReference type="Pfam" id="PF13895">
    <property type="entry name" value="Ig_2"/>
    <property type="match status" value="2"/>
</dbReference>
<keyword evidence="9" id="KW-0393">Immunoglobulin domain</keyword>
<dbReference type="CDD" id="cd00096">
    <property type="entry name" value="Ig"/>
    <property type="match status" value="1"/>
</dbReference>
<dbReference type="GO" id="GO:0005524">
    <property type="term" value="F:ATP binding"/>
    <property type="evidence" value="ECO:0007669"/>
    <property type="project" value="UniProtKB-UniRule"/>
</dbReference>
<comment type="caution">
    <text evidence="15">The sequence shown here is derived from an EMBL/GenBank/DDBJ whole genome shotgun (WGS) entry which is preliminary data.</text>
</comment>
<reference evidence="16" key="1">
    <citation type="journal article" date="2017" name="bioRxiv">
        <title>Comparative analysis of the genomes of Stylophora pistillata and Acropora digitifera provides evidence for extensive differences between species of corals.</title>
        <authorList>
            <person name="Voolstra C.R."/>
            <person name="Li Y."/>
            <person name="Liew Y.J."/>
            <person name="Baumgarten S."/>
            <person name="Zoccola D."/>
            <person name="Flot J.-F."/>
            <person name="Tambutte S."/>
            <person name="Allemand D."/>
            <person name="Aranda M."/>
        </authorList>
    </citation>
    <scope>NUCLEOTIDE SEQUENCE [LARGE SCALE GENOMIC DNA]</scope>
</reference>
<dbReference type="EC" id="2.7.10.1" evidence="3"/>
<dbReference type="SUPFAM" id="SSF48726">
    <property type="entry name" value="Immunoglobulin"/>
    <property type="match status" value="5"/>
</dbReference>
<dbReference type="Pfam" id="PF07714">
    <property type="entry name" value="PK_Tyr_Ser-Thr"/>
    <property type="match status" value="1"/>
</dbReference>
<evidence type="ECO:0000256" key="10">
    <source>
        <dbReference type="PIRSR" id="PIRSR000615-2"/>
    </source>
</evidence>
<dbReference type="SMART" id="SM00408">
    <property type="entry name" value="IGc2"/>
    <property type="match status" value="4"/>
</dbReference>
<evidence type="ECO:0000256" key="8">
    <source>
        <dbReference type="ARBA" id="ARBA00023180"/>
    </source>
</evidence>
<dbReference type="GO" id="GO:0005911">
    <property type="term" value="C:cell-cell junction"/>
    <property type="evidence" value="ECO:0007669"/>
    <property type="project" value="TreeGrafter"/>
</dbReference>
<evidence type="ECO:0000256" key="1">
    <source>
        <dbReference type="ARBA" id="ARBA00004479"/>
    </source>
</evidence>
<gene>
    <name evidence="15" type="primary">HMCN2</name>
    <name evidence="15" type="ORF">AWC38_SpisGene13040</name>
</gene>
<dbReference type="PROSITE" id="PS50835">
    <property type="entry name" value="IG_LIKE"/>
    <property type="match status" value="4"/>
</dbReference>
<keyword evidence="16" id="KW-1185">Reference proteome</keyword>
<dbReference type="PROSITE" id="PS50853">
    <property type="entry name" value="FN3"/>
    <property type="match status" value="1"/>
</dbReference>
<organism evidence="15 16">
    <name type="scientific">Stylophora pistillata</name>
    <name type="common">Smooth cauliflower coral</name>
    <dbReference type="NCBI Taxonomy" id="50429"/>
    <lineage>
        <taxon>Eukaryota</taxon>
        <taxon>Metazoa</taxon>
        <taxon>Cnidaria</taxon>
        <taxon>Anthozoa</taxon>
        <taxon>Hexacorallia</taxon>
        <taxon>Scleractinia</taxon>
        <taxon>Astrocoeniina</taxon>
        <taxon>Pocilloporidae</taxon>
        <taxon>Stylophora</taxon>
    </lineage>
</organism>
<dbReference type="SMART" id="SM00409">
    <property type="entry name" value="IG"/>
    <property type="match status" value="5"/>
</dbReference>
<dbReference type="SMART" id="SM00060">
    <property type="entry name" value="FN3"/>
    <property type="match status" value="1"/>
</dbReference>
<feature type="domain" description="Protein kinase" evidence="12">
    <location>
        <begin position="655"/>
        <end position="834"/>
    </location>
</feature>
<dbReference type="Pfam" id="PF13927">
    <property type="entry name" value="Ig_3"/>
    <property type="match status" value="2"/>
</dbReference>
<evidence type="ECO:0000256" key="2">
    <source>
        <dbReference type="ARBA" id="ARBA00006692"/>
    </source>
</evidence>
<dbReference type="InterPro" id="IPR001245">
    <property type="entry name" value="Ser-Thr/Tyr_kinase_cat_dom"/>
</dbReference>
<dbReference type="InterPro" id="IPR013783">
    <property type="entry name" value="Ig-like_fold"/>
</dbReference>
<dbReference type="InterPro" id="IPR051275">
    <property type="entry name" value="Cell_adhesion_signaling"/>
</dbReference>
<dbReference type="CDD" id="cd00063">
    <property type="entry name" value="FN3"/>
    <property type="match status" value="1"/>
</dbReference>
<keyword evidence="10 11" id="KW-0547">Nucleotide-binding</keyword>
<dbReference type="InterPro" id="IPR020635">
    <property type="entry name" value="Tyr_kinase_cat_dom"/>
</dbReference>
<evidence type="ECO:0000256" key="9">
    <source>
        <dbReference type="ARBA" id="ARBA00023319"/>
    </source>
</evidence>
<keyword evidence="4" id="KW-0812">Transmembrane</keyword>
<evidence type="ECO:0000256" key="5">
    <source>
        <dbReference type="ARBA" id="ARBA00022989"/>
    </source>
</evidence>
<evidence type="ECO:0000256" key="7">
    <source>
        <dbReference type="ARBA" id="ARBA00023157"/>
    </source>
</evidence>
<feature type="domain" description="Ig-like" evidence="13">
    <location>
        <begin position="298"/>
        <end position="388"/>
    </location>
</feature>
<dbReference type="SUPFAM" id="SSF49265">
    <property type="entry name" value="Fibronectin type III"/>
    <property type="match status" value="1"/>
</dbReference>
<proteinExistence type="inferred from homology"/>
<keyword evidence="10 11" id="KW-0067">ATP-binding</keyword>
<keyword evidence="5" id="KW-1133">Transmembrane helix</keyword>
<comment type="similarity">
    <text evidence="2">Belongs to the protein kinase superfamily. CAMK Ser/Thr protein kinase family.</text>
</comment>
<dbReference type="InterPro" id="IPR036116">
    <property type="entry name" value="FN3_sf"/>
</dbReference>
<dbReference type="PROSITE" id="PS50011">
    <property type="entry name" value="PROTEIN_KINASE_DOM"/>
    <property type="match status" value="1"/>
</dbReference>
<protein>
    <recommendedName>
        <fullName evidence="3">receptor protein-tyrosine kinase</fullName>
        <ecNumber evidence="3">2.7.10.1</ecNumber>
    </recommendedName>
</protein>
<dbReference type="SUPFAM" id="SSF56112">
    <property type="entry name" value="Protein kinase-like (PK-like)"/>
    <property type="match status" value="1"/>
</dbReference>
<dbReference type="InterPro" id="IPR003598">
    <property type="entry name" value="Ig_sub2"/>
</dbReference>
<dbReference type="Pfam" id="PF00041">
    <property type="entry name" value="fn3"/>
    <property type="match status" value="1"/>
</dbReference>
<feature type="binding site" evidence="10">
    <location>
        <begin position="662"/>
        <end position="669"/>
    </location>
    <ligand>
        <name>ATP</name>
        <dbReference type="ChEBI" id="CHEBI:30616"/>
    </ligand>
</feature>
<dbReference type="PANTHER" id="PTHR11640">
    <property type="entry name" value="NEPHRIN"/>
    <property type="match status" value="1"/>
</dbReference>
<feature type="binding site" evidence="10 11">
    <location>
        <position position="689"/>
    </location>
    <ligand>
        <name>ATP</name>
        <dbReference type="ChEBI" id="CHEBI:30616"/>
    </ligand>
</feature>
<sequence>MDYRDVEVSLGYIVEADVKFTKEPSDPTYVNNGTNAKLVWDYSDTNNAFRGILFNVLVDGQNGKEYKPMLYKQNGSFKIHQNIPPLYKGRVRLEGNATLVIENVTPKDNTKFQCELTGSSTHRSAVTLIIAEAPVITLSSIQKSYLEGSFVTISCIASGKPDPDVAWIRSGKVKTSGKKAAVLILNRINRAEDGQYTCRARNSVKSSNRHITIEVNYKPEGVTLTTSAAHNIVTQGDNVTLTCHVTSAKPRVSGYRFYLNNLPVSNSNNREHTINNVLRSQHYGVYKCVPYNDFGDGPEATVPLDINVPVQLKELPQNITVNTSTPIFLTCDASGFPAPYVRWTKSRKTLSYKKKLHISSSKKSDAGEYMCTVGNGVGQEKSARAYVTVQYPPKIQIAIASSLTSWVGQTVTLKCQSDGVPTPTLSWYQPDGDEIKRATNKEIKAKVALKDSGDFGDYKCVAENGLTPPDVKIVKINQIKKPSQASIISTEADVHASSLTVRWTAPADDGGSPITAYRVIILKGDTKKGSVNITGLPKTYHTFTGLERDTNYTVKVFARNSVFEGDAAVKTLKTNGAVGRQRTYGDERNADDNEIELKDLQSSLPDPSKFTQPPGEYMDLIETGRDNRKAPSATAVDYAPLRPLTRSWEVPRDHVTVEKIIGKGAFGQVAKGTAVELRGRPEATTVAIKMLKSNATESDKRDMMKELETMKQLNPHPHVIKLLGCVTESGGSPYPRMDRRKIANLLQQGYRMPKPQHVDDKLYRIMMSCWQNDPDARPTFNNLKKQLKEMKTLHKDIVYQFLLSVFQNIPQAVVDIMLEKIESDDAGMLAAEGF</sequence>
<dbReference type="Proteomes" id="UP000225706">
    <property type="component" value="Unassembled WGS sequence"/>
</dbReference>
<dbReference type="InterPro" id="IPR003599">
    <property type="entry name" value="Ig_sub"/>
</dbReference>
<dbReference type="GO" id="GO:0004714">
    <property type="term" value="F:transmembrane receptor protein tyrosine kinase activity"/>
    <property type="evidence" value="ECO:0007669"/>
    <property type="project" value="UniProtKB-EC"/>
</dbReference>
<evidence type="ECO:0000259" key="14">
    <source>
        <dbReference type="PROSITE" id="PS50853"/>
    </source>
</evidence>
<evidence type="ECO:0000256" key="3">
    <source>
        <dbReference type="ARBA" id="ARBA00011902"/>
    </source>
</evidence>
<keyword evidence="8" id="KW-0325">Glycoprotein</keyword>
<dbReference type="GO" id="GO:0098609">
    <property type="term" value="P:cell-cell adhesion"/>
    <property type="evidence" value="ECO:0007669"/>
    <property type="project" value="TreeGrafter"/>
</dbReference>
<dbReference type="Gene3D" id="3.30.200.20">
    <property type="entry name" value="Phosphorylase Kinase, domain 1"/>
    <property type="match status" value="1"/>
</dbReference>
<dbReference type="OrthoDB" id="10434706at2759"/>
<dbReference type="GO" id="GO:0005886">
    <property type="term" value="C:plasma membrane"/>
    <property type="evidence" value="ECO:0007669"/>
    <property type="project" value="TreeGrafter"/>
</dbReference>
<dbReference type="InterPro" id="IPR036179">
    <property type="entry name" value="Ig-like_dom_sf"/>
</dbReference>
<dbReference type="Gene3D" id="2.60.40.10">
    <property type="entry name" value="Immunoglobulins"/>
    <property type="match status" value="6"/>
</dbReference>
<evidence type="ECO:0000313" key="15">
    <source>
        <dbReference type="EMBL" id="PFX22418.1"/>
    </source>
</evidence>
<dbReference type="InterPro" id="IPR003961">
    <property type="entry name" value="FN3_dom"/>
</dbReference>
<evidence type="ECO:0000256" key="11">
    <source>
        <dbReference type="PROSITE-ProRule" id="PRU10141"/>
    </source>
</evidence>
<dbReference type="PANTHER" id="PTHR11640:SF31">
    <property type="entry name" value="IRREGULAR CHIASM C-ROUGHEST PROTEIN-RELATED"/>
    <property type="match status" value="1"/>
</dbReference>
<evidence type="ECO:0000259" key="12">
    <source>
        <dbReference type="PROSITE" id="PS50011"/>
    </source>
</evidence>
<evidence type="ECO:0000259" key="13">
    <source>
        <dbReference type="PROSITE" id="PS50835"/>
    </source>
</evidence>
<comment type="subcellular location">
    <subcellularLocation>
        <location evidence="1">Membrane</location>
        <topology evidence="1">Single-pass type I membrane protein</topology>
    </subcellularLocation>
</comment>
<dbReference type="PROSITE" id="PS00107">
    <property type="entry name" value="PROTEIN_KINASE_ATP"/>
    <property type="match status" value="1"/>
</dbReference>
<dbReference type="PIRSF" id="PIRSF000615">
    <property type="entry name" value="TyrPK_CSF1-R"/>
    <property type="match status" value="1"/>
</dbReference>
<keyword evidence="7" id="KW-1015">Disulfide bond</keyword>
<dbReference type="InterPro" id="IPR000719">
    <property type="entry name" value="Prot_kinase_dom"/>
</dbReference>
<dbReference type="EMBL" id="LSMT01000240">
    <property type="protein sequence ID" value="PFX22418.1"/>
    <property type="molecule type" value="Genomic_DNA"/>
</dbReference>
<dbReference type="InterPro" id="IPR011009">
    <property type="entry name" value="Kinase-like_dom_sf"/>
</dbReference>
<dbReference type="GO" id="GO:0050839">
    <property type="term" value="F:cell adhesion molecule binding"/>
    <property type="evidence" value="ECO:0007669"/>
    <property type="project" value="TreeGrafter"/>
</dbReference>
<evidence type="ECO:0000313" key="16">
    <source>
        <dbReference type="Proteomes" id="UP000225706"/>
    </source>
</evidence>
<feature type="domain" description="Ig-like" evidence="13">
    <location>
        <begin position="134"/>
        <end position="212"/>
    </location>
</feature>
<name>A0A2B4S1H6_STYPI</name>
<feature type="domain" description="Ig-like" evidence="13">
    <location>
        <begin position="393"/>
        <end position="477"/>
    </location>
</feature>